<dbReference type="SUPFAM" id="SSF51197">
    <property type="entry name" value="Clavaminate synthase-like"/>
    <property type="match status" value="1"/>
</dbReference>
<name>A0A7S0G2R3_9RHOD</name>
<keyword evidence="1" id="KW-0479">Metal-binding</keyword>
<dbReference type="PROSITE" id="PS51471">
    <property type="entry name" value="FE2OG_OXY"/>
    <property type="match status" value="1"/>
</dbReference>
<dbReference type="Gene3D" id="2.60.120.330">
    <property type="entry name" value="B-lactam Antibiotic, Isopenicillin N Synthase, Chain"/>
    <property type="match status" value="1"/>
</dbReference>
<dbReference type="PANTHER" id="PTHR47990">
    <property type="entry name" value="2-OXOGLUTARATE (2OG) AND FE(II)-DEPENDENT OXYGENASE SUPERFAMILY PROTEIN-RELATED"/>
    <property type="match status" value="1"/>
</dbReference>
<feature type="domain" description="Fe2OG dioxygenase" evidence="2">
    <location>
        <begin position="164"/>
        <end position="265"/>
    </location>
</feature>
<dbReference type="GO" id="GO:0016491">
    <property type="term" value="F:oxidoreductase activity"/>
    <property type="evidence" value="ECO:0007669"/>
    <property type="project" value="UniProtKB-KW"/>
</dbReference>
<evidence type="ECO:0000259" key="2">
    <source>
        <dbReference type="PROSITE" id="PS51471"/>
    </source>
</evidence>
<dbReference type="InterPro" id="IPR044861">
    <property type="entry name" value="IPNS-like_FE2OG_OXY"/>
</dbReference>
<gene>
    <name evidence="3" type="ORF">RMAR0315_LOCUS8229</name>
</gene>
<organism evidence="3">
    <name type="scientific">Rhodosorus marinus</name>
    <dbReference type="NCBI Taxonomy" id="101924"/>
    <lineage>
        <taxon>Eukaryota</taxon>
        <taxon>Rhodophyta</taxon>
        <taxon>Stylonematophyceae</taxon>
        <taxon>Stylonematales</taxon>
        <taxon>Stylonemataceae</taxon>
        <taxon>Rhodosorus</taxon>
    </lineage>
</organism>
<sequence length="311" mass="35508">MDFPIIDLSDGFDEHEETQKLRSACEVHGFFLIKGLPMEQCRAALEQSIAFFRLPMEEKMKLVEDDAHGYIPFGKITLDPIKQKEPDTRELWALGAERRENMNPDCEAYGYNKWPNAELLPDFKTTMLKYNELMHDTCRKLNHIIAAALDLPADYFDSMFGRDTISALRPVHYSEQLSDPENGRFGTGEHSDWGMTTILLTDGNQGLQVKIDGEWTDIKEPAGTLICNIGDMLERWTNGRFKSTMHRVVNKRGVERFSLPFFLNPRPEVVISSLPTCGASDIPDIECGEYIVRRHRECGEAERNSMKITAV</sequence>
<dbReference type="InterPro" id="IPR027443">
    <property type="entry name" value="IPNS-like_sf"/>
</dbReference>
<dbReference type="InterPro" id="IPR050231">
    <property type="entry name" value="Iron_ascorbate_oxido_reductase"/>
</dbReference>
<dbReference type="Pfam" id="PF14226">
    <property type="entry name" value="DIOX_N"/>
    <property type="match status" value="1"/>
</dbReference>
<keyword evidence="1" id="KW-0560">Oxidoreductase</keyword>
<reference evidence="3" key="1">
    <citation type="submission" date="2021-01" db="EMBL/GenBank/DDBJ databases">
        <authorList>
            <person name="Corre E."/>
            <person name="Pelletier E."/>
            <person name="Niang G."/>
            <person name="Scheremetjew M."/>
            <person name="Finn R."/>
            <person name="Kale V."/>
            <person name="Holt S."/>
            <person name="Cochrane G."/>
            <person name="Meng A."/>
            <person name="Brown T."/>
            <person name="Cohen L."/>
        </authorList>
    </citation>
    <scope>NUCLEOTIDE SEQUENCE</scope>
    <source>
        <strain evidence="3">UTEX LB 2760</strain>
    </source>
</reference>
<protein>
    <recommendedName>
        <fullName evidence="2">Fe2OG dioxygenase domain-containing protein</fullName>
    </recommendedName>
</protein>
<dbReference type="Pfam" id="PF03171">
    <property type="entry name" value="2OG-FeII_Oxy"/>
    <property type="match status" value="1"/>
</dbReference>
<dbReference type="EMBL" id="HBEK01015139">
    <property type="protein sequence ID" value="CAD8398238.1"/>
    <property type="molecule type" value="Transcribed_RNA"/>
</dbReference>
<dbReference type="GO" id="GO:0046872">
    <property type="term" value="F:metal ion binding"/>
    <property type="evidence" value="ECO:0007669"/>
    <property type="project" value="UniProtKB-KW"/>
</dbReference>
<accession>A0A7S0G2R3</accession>
<keyword evidence="1" id="KW-0408">Iron</keyword>
<evidence type="ECO:0000256" key="1">
    <source>
        <dbReference type="RuleBase" id="RU003682"/>
    </source>
</evidence>
<dbReference type="PRINTS" id="PR00682">
    <property type="entry name" value="IPNSYNTHASE"/>
</dbReference>
<evidence type="ECO:0000313" key="3">
    <source>
        <dbReference type="EMBL" id="CAD8398238.1"/>
    </source>
</evidence>
<dbReference type="InterPro" id="IPR005123">
    <property type="entry name" value="Oxoglu/Fe-dep_dioxygenase_dom"/>
</dbReference>
<proteinExistence type="inferred from homology"/>
<dbReference type="InterPro" id="IPR026992">
    <property type="entry name" value="DIOX_N"/>
</dbReference>
<dbReference type="AlphaFoldDB" id="A0A7S0G2R3"/>
<comment type="similarity">
    <text evidence="1">Belongs to the iron/ascorbate-dependent oxidoreductase family.</text>
</comment>